<gene>
    <name evidence="2" type="ORF">FHS57_006296</name>
</gene>
<proteinExistence type="predicted"/>
<dbReference type="PANTHER" id="PTHR46889:SF4">
    <property type="entry name" value="TRANSPOSASE INSO FOR INSERTION SEQUENCE ELEMENT IS911B-RELATED"/>
    <property type="match status" value="1"/>
</dbReference>
<keyword evidence="3" id="KW-1185">Reference proteome</keyword>
<reference evidence="2 3" key="1">
    <citation type="submission" date="2020-08" db="EMBL/GenBank/DDBJ databases">
        <title>Genomic Encyclopedia of Type Strains, Phase IV (KMG-IV): sequencing the most valuable type-strain genomes for metagenomic binning, comparative biology and taxonomic classification.</title>
        <authorList>
            <person name="Goeker M."/>
        </authorList>
    </citation>
    <scope>NUCLEOTIDE SEQUENCE [LARGE SCALE GENOMIC DNA]</scope>
    <source>
        <strain evidence="2 3">DSM 17976</strain>
    </source>
</reference>
<dbReference type="InterPro" id="IPR001584">
    <property type="entry name" value="Integrase_cat-core"/>
</dbReference>
<dbReference type="InterPro" id="IPR050900">
    <property type="entry name" value="Transposase_IS3/IS150/IS904"/>
</dbReference>
<dbReference type="SUPFAM" id="SSF53098">
    <property type="entry name" value="Ribonuclease H-like"/>
    <property type="match status" value="1"/>
</dbReference>
<dbReference type="PROSITE" id="PS50994">
    <property type="entry name" value="INTEGRASE"/>
    <property type="match status" value="1"/>
</dbReference>
<dbReference type="AlphaFoldDB" id="A0A7W6ETV4"/>
<dbReference type="GO" id="GO:0003676">
    <property type="term" value="F:nucleic acid binding"/>
    <property type="evidence" value="ECO:0007669"/>
    <property type="project" value="InterPro"/>
</dbReference>
<accession>A0A7W6ETV4</accession>
<dbReference type="InterPro" id="IPR036397">
    <property type="entry name" value="RNaseH_sf"/>
</dbReference>
<protein>
    <submittedName>
        <fullName evidence="2">Transposase InsO family protein</fullName>
    </submittedName>
</protein>
<dbReference type="InterPro" id="IPR012337">
    <property type="entry name" value="RNaseH-like_sf"/>
</dbReference>
<evidence type="ECO:0000259" key="1">
    <source>
        <dbReference type="PROSITE" id="PS50994"/>
    </source>
</evidence>
<dbReference type="EMBL" id="JACIBY010000031">
    <property type="protein sequence ID" value="MBB3842265.1"/>
    <property type="molecule type" value="Genomic_DNA"/>
</dbReference>
<dbReference type="Gene3D" id="3.30.420.10">
    <property type="entry name" value="Ribonuclease H-like superfamily/Ribonuclease H"/>
    <property type="match status" value="1"/>
</dbReference>
<comment type="caution">
    <text evidence="2">The sequence shown here is derived from an EMBL/GenBank/DDBJ whole genome shotgun (WGS) entry which is preliminary data.</text>
</comment>
<dbReference type="Proteomes" id="UP000541352">
    <property type="component" value="Unassembled WGS sequence"/>
</dbReference>
<dbReference type="RefSeq" id="WP_183980513.1">
    <property type="nucleotide sequence ID" value="NZ_JACIBY010000031.1"/>
</dbReference>
<feature type="domain" description="Integrase catalytic" evidence="1">
    <location>
        <begin position="1"/>
        <end position="102"/>
    </location>
</feature>
<dbReference type="GO" id="GO:0015074">
    <property type="term" value="P:DNA integration"/>
    <property type="evidence" value="ECO:0007669"/>
    <property type="project" value="InterPro"/>
</dbReference>
<organism evidence="2 3">
    <name type="scientific">Runella defluvii</name>
    <dbReference type="NCBI Taxonomy" id="370973"/>
    <lineage>
        <taxon>Bacteria</taxon>
        <taxon>Pseudomonadati</taxon>
        <taxon>Bacteroidota</taxon>
        <taxon>Cytophagia</taxon>
        <taxon>Cytophagales</taxon>
        <taxon>Spirosomataceae</taxon>
        <taxon>Runella</taxon>
    </lineage>
</organism>
<evidence type="ECO:0000313" key="2">
    <source>
        <dbReference type="EMBL" id="MBB3842265.1"/>
    </source>
</evidence>
<sequence length="115" mass="13505">MFTAPAAQSDRSGQYFGTRFRKLLNQYLFRQSTAGKKSVYEKAHAESILASLKRELLEKGQFDSIENAKIELFDYIEVYYNRIRKHSALHYMSPKKFEQIYKQNELVTLQSKLSV</sequence>
<dbReference type="Pfam" id="PF13333">
    <property type="entry name" value="rve_2"/>
    <property type="match status" value="1"/>
</dbReference>
<name>A0A7W6ETV4_9BACT</name>
<dbReference type="PANTHER" id="PTHR46889">
    <property type="entry name" value="TRANSPOSASE INSF FOR INSERTION SEQUENCE IS3B-RELATED"/>
    <property type="match status" value="1"/>
</dbReference>
<evidence type="ECO:0000313" key="3">
    <source>
        <dbReference type="Proteomes" id="UP000541352"/>
    </source>
</evidence>